<sequence length="204" mass="23565">PPLTLGGTNFYVVEVHPRSSIYPLSKLMPQERLRESILPEVLIETFPLDNQNRPSTLEVIQNHNPIGVPGSRSFNIPKILAASALAFRSHKERDTYNHEAKHLTFEVDALKKEWLNIFEILEGKICRESELEEKLWVLERAHFEKKMTMKEAPVMTEEKSTSGFALNKGEQRKLHVEHGLIFNLNKNLQSKKAKSRSLRDRFPI</sequence>
<feature type="non-terminal residue" evidence="1">
    <location>
        <position position="1"/>
    </location>
</feature>
<reference evidence="1 2" key="1">
    <citation type="journal article" date="2021" name="BMC Genomics">
        <title>Datura genome reveals duplications of psychoactive alkaloid biosynthetic genes and high mutation rate following tissue culture.</title>
        <authorList>
            <person name="Rajewski A."/>
            <person name="Carter-House D."/>
            <person name="Stajich J."/>
            <person name="Litt A."/>
        </authorList>
    </citation>
    <scope>NUCLEOTIDE SEQUENCE [LARGE SCALE GENOMIC DNA]</scope>
    <source>
        <strain evidence="1">AR-01</strain>
    </source>
</reference>
<evidence type="ECO:0000313" key="2">
    <source>
        <dbReference type="Proteomes" id="UP000823775"/>
    </source>
</evidence>
<proteinExistence type="predicted"/>
<dbReference type="EMBL" id="JACEIK010000566">
    <property type="protein sequence ID" value="MCD7459194.1"/>
    <property type="molecule type" value="Genomic_DNA"/>
</dbReference>
<comment type="caution">
    <text evidence="1">The sequence shown here is derived from an EMBL/GenBank/DDBJ whole genome shotgun (WGS) entry which is preliminary data.</text>
</comment>
<name>A0ABS8SJU7_DATST</name>
<dbReference type="Proteomes" id="UP000823775">
    <property type="component" value="Unassembled WGS sequence"/>
</dbReference>
<organism evidence="1 2">
    <name type="scientific">Datura stramonium</name>
    <name type="common">Jimsonweed</name>
    <name type="synonym">Common thornapple</name>
    <dbReference type="NCBI Taxonomy" id="4076"/>
    <lineage>
        <taxon>Eukaryota</taxon>
        <taxon>Viridiplantae</taxon>
        <taxon>Streptophyta</taxon>
        <taxon>Embryophyta</taxon>
        <taxon>Tracheophyta</taxon>
        <taxon>Spermatophyta</taxon>
        <taxon>Magnoliopsida</taxon>
        <taxon>eudicotyledons</taxon>
        <taxon>Gunneridae</taxon>
        <taxon>Pentapetalae</taxon>
        <taxon>asterids</taxon>
        <taxon>lamiids</taxon>
        <taxon>Solanales</taxon>
        <taxon>Solanaceae</taxon>
        <taxon>Solanoideae</taxon>
        <taxon>Datureae</taxon>
        <taxon>Datura</taxon>
    </lineage>
</organism>
<evidence type="ECO:0000313" key="1">
    <source>
        <dbReference type="EMBL" id="MCD7459194.1"/>
    </source>
</evidence>
<accession>A0ABS8SJU7</accession>
<keyword evidence="2" id="KW-1185">Reference proteome</keyword>
<protein>
    <submittedName>
        <fullName evidence="1">Uncharacterized protein</fullName>
    </submittedName>
</protein>
<gene>
    <name evidence="1" type="ORF">HAX54_040271</name>
</gene>